<evidence type="ECO:0000313" key="7">
    <source>
        <dbReference type="Proteomes" id="UP000567795"/>
    </source>
</evidence>
<keyword evidence="1" id="KW-0678">Repressor</keyword>
<dbReference type="EMBL" id="JACBZD010000001">
    <property type="protein sequence ID" value="NYI05169.1"/>
    <property type="molecule type" value="Genomic_DNA"/>
</dbReference>
<evidence type="ECO:0000259" key="5">
    <source>
        <dbReference type="PROSITE" id="PS50932"/>
    </source>
</evidence>
<evidence type="ECO:0000256" key="3">
    <source>
        <dbReference type="ARBA" id="ARBA00023125"/>
    </source>
</evidence>
<reference evidence="6 7" key="1">
    <citation type="submission" date="2020-07" db="EMBL/GenBank/DDBJ databases">
        <title>Sequencing the genomes of 1000 actinobacteria strains.</title>
        <authorList>
            <person name="Klenk H.-P."/>
        </authorList>
    </citation>
    <scope>NUCLEOTIDE SEQUENCE [LARGE SCALE GENOMIC DNA]</scope>
    <source>
        <strain evidence="6 7">DSM 42178</strain>
    </source>
</reference>
<dbReference type="PROSITE" id="PS50932">
    <property type="entry name" value="HTH_LACI_2"/>
    <property type="match status" value="1"/>
</dbReference>
<dbReference type="CDD" id="cd06288">
    <property type="entry name" value="PBP1_sucrose_transcription_regulator"/>
    <property type="match status" value="1"/>
</dbReference>
<evidence type="ECO:0000256" key="4">
    <source>
        <dbReference type="ARBA" id="ARBA00023163"/>
    </source>
</evidence>
<dbReference type="SMART" id="SM00354">
    <property type="entry name" value="HTH_LACI"/>
    <property type="match status" value="1"/>
</dbReference>
<proteinExistence type="predicted"/>
<protein>
    <submittedName>
        <fullName evidence="6">LacI family transcriptional regulator</fullName>
    </submittedName>
</protein>
<name>A0A852ZS40_9ACTN</name>
<keyword evidence="3" id="KW-0238">DNA-binding</keyword>
<dbReference type="PANTHER" id="PTHR30146:SF148">
    <property type="entry name" value="HTH-TYPE TRANSCRIPTIONAL REPRESSOR PURR-RELATED"/>
    <property type="match status" value="1"/>
</dbReference>
<dbReference type="SUPFAM" id="SSF47413">
    <property type="entry name" value="lambda repressor-like DNA-binding domains"/>
    <property type="match status" value="1"/>
</dbReference>
<dbReference type="GO" id="GO:0003700">
    <property type="term" value="F:DNA-binding transcription factor activity"/>
    <property type="evidence" value="ECO:0007669"/>
    <property type="project" value="TreeGrafter"/>
</dbReference>
<accession>A0A852ZS40</accession>
<keyword evidence="4" id="KW-0804">Transcription</keyword>
<evidence type="ECO:0000256" key="1">
    <source>
        <dbReference type="ARBA" id="ARBA00022491"/>
    </source>
</evidence>
<dbReference type="GO" id="GO:0000976">
    <property type="term" value="F:transcription cis-regulatory region binding"/>
    <property type="evidence" value="ECO:0007669"/>
    <property type="project" value="TreeGrafter"/>
</dbReference>
<dbReference type="SUPFAM" id="SSF53822">
    <property type="entry name" value="Periplasmic binding protein-like I"/>
    <property type="match status" value="1"/>
</dbReference>
<keyword evidence="2" id="KW-0805">Transcription regulation</keyword>
<gene>
    <name evidence="6" type="ORF">FHU37_002112</name>
</gene>
<dbReference type="InterPro" id="IPR000843">
    <property type="entry name" value="HTH_LacI"/>
</dbReference>
<evidence type="ECO:0000256" key="2">
    <source>
        <dbReference type="ARBA" id="ARBA00023015"/>
    </source>
</evidence>
<feature type="domain" description="HTH lacI-type" evidence="5">
    <location>
        <begin position="6"/>
        <end position="62"/>
    </location>
</feature>
<dbReference type="InterPro" id="IPR028082">
    <property type="entry name" value="Peripla_BP_I"/>
</dbReference>
<dbReference type="Gene3D" id="3.40.50.2300">
    <property type="match status" value="2"/>
</dbReference>
<dbReference type="PANTHER" id="PTHR30146">
    <property type="entry name" value="LACI-RELATED TRANSCRIPTIONAL REPRESSOR"/>
    <property type="match status" value="1"/>
</dbReference>
<dbReference type="RefSeq" id="WP_312892536.1">
    <property type="nucleotide sequence ID" value="NZ_JACBZD010000001.1"/>
</dbReference>
<dbReference type="Pfam" id="PF13377">
    <property type="entry name" value="Peripla_BP_3"/>
    <property type="match status" value="1"/>
</dbReference>
<keyword evidence="7" id="KW-1185">Reference proteome</keyword>
<evidence type="ECO:0000313" key="6">
    <source>
        <dbReference type="EMBL" id="NYI05169.1"/>
    </source>
</evidence>
<dbReference type="InterPro" id="IPR046335">
    <property type="entry name" value="LacI/GalR-like_sensor"/>
</dbReference>
<sequence length="348" mass="36680">MSGRRVTMAQVAQAAGVSPTTASFVLSGRTDMRISAAARERVLAAAADLGYRPNVAARALRTKSTQTIGLVSDTVATTPYAGEVIRGAMEAAHARGNLLFIAETGGDRAVESELVHGMLDRQVDAVIYAAMYTRYVTPPKELYGRRVVLLNCLAPGFDAPSVIPDELEAGRTAARVLLEAGHTDGIYAIGGHQAIPATPDGVFAGNERMRGLQEALRGGGARLAGVVESDWGAEDGYREVSALLRDGRRPRALVCGTDRVSFGAYQALAEVGLGVPDDVSVVSFDDQDFASWLHPGLTTVALPHYELGRLAAELILSPEPVLEAAVHRVPMPLRVRGSVAPPAATPHG</sequence>
<dbReference type="CDD" id="cd01392">
    <property type="entry name" value="HTH_LacI"/>
    <property type="match status" value="1"/>
</dbReference>
<dbReference type="InterPro" id="IPR010982">
    <property type="entry name" value="Lambda_DNA-bd_dom_sf"/>
</dbReference>
<comment type="caution">
    <text evidence="6">The sequence shown here is derived from an EMBL/GenBank/DDBJ whole genome shotgun (WGS) entry which is preliminary data.</text>
</comment>
<dbReference type="AlphaFoldDB" id="A0A852ZS40"/>
<dbReference type="Pfam" id="PF00356">
    <property type="entry name" value="LacI"/>
    <property type="match status" value="1"/>
</dbReference>
<organism evidence="6 7">
    <name type="scientific">Allostreptomyces psammosilenae</name>
    <dbReference type="NCBI Taxonomy" id="1892865"/>
    <lineage>
        <taxon>Bacteria</taxon>
        <taxon>Bacillati</taxon>
        <taxon>Actinomycetota</taxon>
        <taxon>Actinomycetes</taxon>
        <taxon>Kitasatosporales</taxon>
        <taxon>Streptomycetaceae</taxon>
        <taxon>Allostreptomyces</taxon>
    </lineage>
</organism>
<dbReference type="Proteomes" id="UP000567795">
    <property type="component" value="Unassembled WGS sequence"/>
</dbReference>
<dbReference type="Gene3D" id="1.10.260.40">
    <property type="entry name" value="lambda repressor-like DNA-binding domains"/>
    <property type="match status" value="1"/>
</dbReference>